<sequence>MHDSSGFSRVGLLMDRRALTPVADIEADTASVIELLERHNLTEVEVDSDDDIGSDCSGSDDED</sequence>
<dbReference type="EMBL" id="QXGF01001062">
    <property type="protein sequence ID" value="KAE8932959.1"/>
    <property type="molecule type" value="Genomic_DNA"/>
</dbReference>
<dbReference type="Proteomes" id="UP000437068">
    <property type="component" value="Unassembled WGS sequence"/>
</dbReference>
<dbReference type="AlphaFoldDB" id="A0A6A3XH85"/>
<evidence type="ECO:0000313" key="3">
    <source>
        <dbReference type="EMBL" id="KAE8981133.1"/>
    </source>
</evidence>
<dbReference type="EMBL" id="QXGD01001395">
    <property type="protein sequence ID" value="KAE9207094.1"/>
    <property type="molecule type" value="Genomic_DNA"/>
</dbReference>
<dbReference type="Proteomes" id="UP000460718">
    <property type="component" value="Unassembled WGS sequence"/>
</dbReference>
<dbReference type="EMBL" id="QXFZ01001275">
    <property type="protein sequence ID" value="KAE9093505.1"/>
    <property type="molecule type" value="Genomic_DNA"/>
</dbReference>
<name>A0A6A3XH85_9STRA</name>
<evidence type="ECO:0000313" key="16">
    <source>
        <dbReference type="Proteomes" id="UP000460718"/>
    </source>
</evidence>
<dbReference type="Proteomes" id="UP000441208">
    <property type="component" value="Unassembled WGS sequence"/>
</dbReference>
<evidence type="ECO:0000313" key="4">
    <source>
        <dbReference type="EMBL" id="KAE9085112.1"/>
    </source>
</evidence>
<dbReference type="Proteomes" id="UP000440367">
    <property type="component" value="Unassembled WGS sequence"/>
</dbReference>
<evidence type="ECO:0000313" key="15">
    <source>
        <dbReference type="Proteomes" id="UP000441208"/>
    </source>
</evidence>
<evidence type="ECO:0000313" key="5">
    <source>
        <dbReference type="EMBL" id="KAE9093505.1"/>
    </source>
</evidence>
<dbReference type="Proteomes" id="UP000433483">
    <property type="component" value="Unassembled WGS sequence"/>
</dbReference>
<keyword evidence="12" id="KW-1185">Reference proteome</keyword>
<evidence type="ECO:0000313" key="17">
    <source>
        <dbReference type="Proteomes" id="UP000476176"/>
    </source>
</evidence>
<evidence type="ECO:0000313" key="14">
    <source>
        <dbReference type="Proteomes" id="UP000440367"/>
    </source>
</evidence>
<evidence type="ECO:0000313" key="18">
    <source>
        <dbReference type="Proteomes" id="UP000486351"/>
    </source>
</evidence>
<evidence type="ECO:0000313" key="7">
    <source>
        <dbReference type="EMBL" id="KAE9207094.1"/>
    </source>
</evidence>
<feature type="region of interest" description="Disordered" evidence="1">
    <location>
        <begin position="44"/>
        <end position="63"/>
    </location>
</feature>
<evidence type="ECO:0000313" key="11">
    <source>
        <dbReference type="Proteomes" id="UP000429523"/>
    </source>
</evidence>
<dbReference type="EMBL" id="QXGC01001020">
    <property type="protein sequence ID" value="KAE9213531.1"/>
    <property type="molecule type" value="Genomic_DNA"/>
</dbReference>
<dbReference type="EMBL" id="QXFY01001065">
    <property type="protein sequence ID" value="KAE9329456.1"/>
    <property type="molecule type" value="Genomic_DNA"/>
</dbReference>
<proteinExistence type="predicted"/>
<evidence type="ECO:0000313" key="6">
    <source>
        <dbReference type="EMBL" id="KAE9201938.1"/>
    </source>
</evidence>
<dbReference type="EMBL" id="QXFX01001762">
    <property type="protein sequence ID" value="KAE9085112.1"/>
    <property type="molecule type" value="Genomic_DNA"/>
</dbReference>
<dbReference type="EMBL" id="QXGE01005004">
    <property type="protein sequence ID" value="KAE9268793.1"/>
    <property type="molecule type" value="Genomic_DNA"/>
</dbReference>
<dbReference type="Proteomes" id="UP000488956">
    <property type="component" value="Unassembled WGS sequence"/>
</dbReference>
<evidence type="ECO:0000313" key="10">
    <source>
        <dbReference type="EMBL" id="KAE9329456.1"/>
    </source>
</evidence>
<protein>
    <submittedName>
        <fullName evidence="6">Uncharacterized protein</fullName>
    </submittedName>
</protein>
<evidence type="ECO:0000256" key="1">
    <source>
        <dbReference type="SAM" id="MobiDB-lite"/>
    </source>
</evidence>
<organism evidence="6 12">
    <name type="scientific">Phytophthora fragariae</name>
    <dbReference type="NCBI Taxonomy" id="53985"/>
    <lineage>
        <taxon>Eukaryota</taxon>
        <taxon>Sar</taxon>
        <taxon>Stramenopiles</taxon>
        <taxon>Oomycota</taxon>
        <taxon>Peronosporomycetes</taxon>
        <taxon>Peronosporales</taxon>
        <taxon>Peronosporaceae</taxon>
        <taxon>Phytophthora</taxon>
    </lineage>
</organism>
<dbReference type="EMBL" id="QXGB01000886">
    <property type="protein sequence ID" value="KAE9201938.1"/>
    <property type="molecule type" value="Genomic_DNA"/>
</dbReference>
<gene>
    <name evidence="9" type="ORF">PF001_g29512</name>
    <name evidence="7" type="ORF">PF002_g19804</name>
    <name evidence="8" type="ORF">PF004_g15323</name>
    <name evidence="6" type="ORF">PF005_g14760</name>
    <name evidence="5" type="ORF">PF007_g18106</name>
    <name evidence="10" type="ORF">PF008_g15945</name>
    <name evidence="2" type="ORF">PF009_g17014</name>
    <name evidence="4" type="ORF">PF010_g20579</name>
    <name evidence="3" type="ORF">PF011_g22150</name>
</gene>
<evidence type="ECO:0000313" key="19">
    <source>
        <dbReference type="Proteomes" id="UP000488956"/>
    </source>
</evidence>
<evidence type="ECO:0000313" key="13">
    <source>
        <dbReference type="Proteomes" id="UP000437068"/>
    </source>
</evidence>
<reference evidence="11 12" key="1">
    <citation type="submission" date="2018-08" db="EMBL/GenBank/DDBJ databases">
        <title>Genomic investigation of the strawberry pathogen Phytophthora fragariae indicates pathogenicity is determined by transcriptional variation in three key races.</title>
        <authorList>
            <person name="Adams T.M."/>
            <person name="Armitage A.D."/>
            <person name="Sobczyk M.K."/>
            <person name="Bates H.J."/>
            <person name="Dunwell J.M."/>
            <person name="Nellist C.F."/>
            <person name="Harrison R.J."/>
        </authorList>
    </citation>
    <scope>NUCLEOTIDE SEQUENCE [LARGE SCALE GENOMIC DNA]</scope>
    <source>
        <strain evidence="9 13">A4</strain>
        <strain evidence="7 14">BC-1</strain>
        <strain evidence="8 17">BC-23</strain>
        <strain evidence="6 12">NOV-27</strain>
        <strain evidence="5 15">NOV-71</strain>
        <strain evidence="10 18">NOV-77</strain>
        <strain evidence="2 11">NOV-9</strain>
        <strain evidence="4 19">ONT-3</strain>
        <strain evidence="3 16">SCRP245</strain>
    </source>
</reference>
<accession>A0A6A3XH85</accession>
<evidence type="ECO:0000313" key="8">
    <source>
        <dbReference type="EMBL" id="KAE9213531.1"/>
    </source>
</evidence>
<evidence type="ECO:0000313" key="12">
    <source>
        <dbReference type="Proteomes" id="UP000433483"/>
    </source>
</evidence>
<evidence type="ECO:0000313" key="9">
    <source>
        <dbReference type="EMBL" id="KAE9268793.1"/>
    </source>
</evidence>
<dbReference type="OrthoDB" id="144641at2759"/>
<dbReference type="EMBL" id="QXFW01002184">
    <property type="protein sequence ID" value="KAE8981133.1"/>
    <property type="molecule type" value="Genomic_DNA"/>
</dbReference>
<comment type="caution">
    <text evidence="6">The sequence shown here is derived from an EMBL/GenBank/DDBJ whole genome shotgun (WGS) entry which is preliminary data.</text>
</comment>
<dbReference type="Proteomes" id="UP000429523">
    <property type="component" value="Unassembled WGS sequence"/>
</dbReference>
<evidence type="ECO:0000313" key="2">
    <source>
        <dbReference type="EMBL" id="KAE8932959.1"/>
    </source>
</evidence>
<dbReference type="Proteomes" id="UP000476176">
    <property type="component" value="Unassembled WGS sequence"/>
</dbReference>
<dbReference type="Proteomes" id="UP000486351">
    <property type="component" value="Unassembled WGS sequence"/>
</dbReference>